<dbReference type="AlphaFoldDB" id="F4P841"/>
<reference evidence="2 3" key="1">
    <citation type="submission" date="2009-12" db="EMBL/GenBank/DDBJ databases">
        <title>The draft genome of Batrachochytrium dendrobatidis.</title>
        <authorList>
            <consortium name="US DOE Joint Genome Institute (JGI-PGF)"/>
            <person name="Kuo A."/>
            <person name="Salamov A."/>
            <person name="Schmutz J."/>
            <person name="Lucas S."/>
            <person name="Pitluck S."/>
            <person name="Rosenblum E."/>
            <person name="Stajich J."/>
            <person name="Eisen M."/>
            <person name="Grigoriev I.V."/>
        </authorList>
    </citation>
    <scope>NUCLEOTIDE SEQUENCE [LARGE SCALE GENOMIC DNA]</scope>
    <source>
        <strain evidence="3">JAM81 / FGSC 10211</strain>
    </source>
</reference>
<dbReference type="InterPro" id="IPR006640">
    <property type="entry name" value="SprT-like_domain"/>
</dbReference>
<organism evidence="2 3">
    <name type="scientific">Batrachochytrium dendrobatidis (strain JAM81 / FGSC 10211)</name>
    <name type="common">Frog chytrid fungus</name>
    <dbReference type="NCBI Taxonomy" id="684364"/>
    <lineage>
        <taxon>Eukaryota</taxon>
        <taxon>Fungi</taxon>
        <taxon>Fungi incertae sedis</taxon>
        <taxon>Chytridiomycota</taxon>
        <taxon>Chytridiomycota incertae sedis</taxon>
        <taxon>Chytridiomycetes</taxon>
        <taxon>Rhizophydiales</taxon>
        <taxon>Rhizophydiales incertae sedis</taxon>
        <taxon>Batrachochytrium</taxon>
    </lineage>
</organism>
<dbReference type="STRING" id="684364.F4P841"/>
<proteinExistence type="predicted"/>
<dbReference type="GeneID" id="18243900"/>
<accession>F4P841</accession>
<dbReference type="GO" id="GO:0005634">
    <property type="term" value="C:nucleus"/>
    <property type="evidence" value="ECO:0000318"/>
    <property type="project" value="GO_Central"/>
</dbReference>
<sequence>MALQTAYSTDDDDCSTSTAYFSADESDFYISSPTTIATSSCSFLLKSLVSKTNLPTPVVSSGSTVEFIGNQSEPINPCSSDDFETIIPRTCSALPPDSTSRLQTQLIANEVDLALESFDKLSLGSSSRINSCNIYNTLDSSSLKLSTSLTACQTSRPIQNFESDSADSKVYSNVEVKDCISSTLASNPQATVDKFTLAPSLDVNQGVNLEKTVSTVDYDPTNAFEIESLSSESDDSDHPTMRSNRTFRRVTAISSESDDSLEICISTPSAQRHKNIIVISSDDDTDVECQQHLSASFSTASSISSLSIPCLTQIKSDRRLAVNDHTPISSHTKKLLAANLAKNLKASFRDAYIDNEKLPKIESFETDDAPESIPAQHDIWLPHYSPESLTKKMLHLVQSPSTPKSIRKKYSGAMLKNKETLSRHLFCEFNNRVFESKLPDDMVIEWSVRLNKTAGRTHTHSQKNGSGGWNRIARIELASKVLDTQDKLCNTLMHEMCHAACWVIDGDNSNPHGKLFKAWGDRAMNAYEHIKVSRCHSYDIAYKFTYSCTNVKCGRNYGRHSKSINVATHGCGYCKSKLILSGANKTTG</sequence>
<protein>
    <recommendedName>
        <fullName evidence="1">SprT-like domain-containing protein</fullName>
    </recommendedName>
</protein>
<dbReference type="PANTHER" id="PTHR23099:SF0">
    <property type="entry name" value="GERM CELL NUCLEAR ACIDIC PROTEIN"/>
    <property type="match status" value="1"/>
</dbReference>
<dbReference type="HOGENOM" id="CLU_463780_0_0_1"/>
<dbReference type="EMBL" id="GL882888">
    <property type="protein sequence ID" value="EGF78741.1"/>
    <property type="molecule type" value="Genomic_DNA"/>
</dbReference>
<evidence type="ECO:0000313" key="2">
    <source>
        <dbReference type="EMBL" id="EGF78741.1"/>
    </source>
</evidence>
<evidence type="ECO:0000313" key="3">
    <source>
        <dbReference type="Proteomes" id="UP000007241"/>
    </source>
</evidence>
<dbReference type="SMART" id="SM00731">
    <property type="entry name" value="SprT"/>
    <property type="match status" value="1"/>
</dbReference>
<feature type="domain" description="SprT-like" evidence="1">
    <location>
        <begin position="419"/>
        <end position="581"/>
    </location>
</feature>
<dbReference type="GO" id="GO:0006950">
    <property type="term" value="P:response to stress"/>
    <property type="evidence" value="ECO:0007669"/>
    <property type="project" value="UniProtKB-ARBA"/>
</dbReference>
<dbReference type="RefSeq" id="XP_006680958.1">
    <property type="nucleotide sequence ID" value="XM_006680895.1"/>
</dbReference>
<name>F4P841_BATDJ</name>
<dbReference type="PANTHER" id="PTHR23099">
    <property type="entry name" value="TRANSCRIPTIONAL REGULATOR"/>
    <property type="match status" value="1"/>
</dbReference>
<dbReference type="InParanoid" id="F4P841"/>
<evidence type="ECO:0000259" key="1">
    <source>
        <dbReference type="SMART" id="SM00731"/>
    </source>
</evidence>
<dbReference type="Pfam" id="PF10263">
    <property type="entry name" value="SprT-like"/>
    <property type="match status" value="1"/>
</dbReference>
<keyword evidence="3" id="KW-1185">Reference proteome</keyword>
<gene>
    <name evidence="2" type="ORF">BATDEDRAFT_90490</name>
</gene>
<dbReference type="OrthoDB" id="20772at2759"/>
<dbReference type="Proteomes" id="UP000007241">
    <property type="component" value="Unassembled WGS sequence"/>
</dbReference>